<keyword evidence="1" id="KW-0472">Membrane</keyword>
<reference evidence="2 3" key="1">
    <citation type="submission" date="2017-07" db="EMBL/GenBank/DDBJ databases">
        <title>Niveispirillum cyanobacteriorum sp. nov., isolated from cyanobacterial aggregates in a eutrophic lake.</title>
        <authorList>
            <person name="Cai H."/>
        </authorList>
    </citation>
    <scope>NUCLEOTIDE SEQUENCE [LARGE SCALE GENOMIC DNA]</scope>
    <source>
        <strain evidence="3">TH1-14</strain>
    </source>
</reference>
<feature type="transmembrane region" description="Helical" evidence="1">
    <location>
        <begin position="83"/>
        <end position="103"/>
    </location>
</feature>
<feature type="transmembrane region" description="Helical" evidence="1">
    <location>
        <begin position="29"/>
        <end position="48"/>
    </location>
</feature>
<keyword evidence="1" id="KW-0812">Transmembrane</keyword>
<protein>
    <recommendedName>
        <fullName evidence="4">O-antigen polymerase</fullName>
    </recommendedName>
</protein>
<evidence type="ECO:0000313" key="3">
    <source>
        <dbReference type="Proteomes" id="UP000216998"/>
    </source>
</evidence>
<feature type="transmembrane region" description="Helical" evidence="1">
    <location>
        <begin position="229"/>
        <end position="247"/>
    </location>
</feature>
<dbReference type="Proteomes" id="UP000216998">
    <property type="component" value="Unassembled WGS sequence"/>
</dbReference>
<gene>
    <name evidence="2" type="ORF">CHU95_02095</name>
</gene>
<accession>A0A255Z944</accession>
<name>A0A255Z944_9PROT</name>
<evidence type="ECO:0000313" key="2">
    <source>
        <dbReference type="EMBL" id="OYQ37160.1"/>
    </source>
</evidence>
<evidence type="ECO:0000256" key="1">
    <source>
        <dbReference type="SAM" id="Phobius"/>
    </source>
</evidence>
<feature type="transmembrane region" description="Helical" evidence="1">
    <location>
        <begin position="317"/>
        <end position="341"/>
    </location>
</feature>
<organism evidence="2 3">
    <name type="scientific">Niveispirillum lacus</name>
    <dbReference type="NCBI Taxonomy" id="1981099"/>
    <lineage>
        <taxon>Bacteria</taxon>
        <taxon>Pseudomonadati</taxon>
        <taxon>Pseudomonadota</taxon>
        <taxon>Alphaproteobacteria</taxon>
        <taxon>Rhodospirillales</taxon>
        <taxon>Azospirillaceae</taxon>
        <taxon>Niveispirillum</taxon>
    </lineage>
</organism>
<dbReference type="AlphaFoldDB" id="A0A255Z944"/>
<comment type="caution">
    <text evidence="2">The sequence shown here is derived from an EMBL/GenBank/DDBJ whole genome shotgun (WGS) entry which is preliminary data.</text>
</comment>
<keyword evidence="1" id="KW-1133">Transmembrane helix</keyword>
<feature type="transmembrane region" description="Helical" evidence="1">
    <location>
        <begin position="60"/>
        <end position="77"/>
    </location>
</feature>
<evidence type="ECO:0008006" key="4">
    <source>
        <dbReference type="Google" id="ProtNLM"/>
    </source>
</evidence>
<feature type="transmembrane region" description="Helical" evidence="1">
    <location>
        <begin position="347"/>
        <end position="373"/>
    </location>
</feature>
<sequence>MLNALAWLLVGYSDGFAYLLMEKTGISGYMIYILPVFLAYIIFLFTNYKLSVSQNLLKRQLFIIALFILTALLHYLTVGSFYMLGYAQIMIMMAMTFLIRDLFTTNETTLRPGFAKGLRAIHYILCGYAMLAWLVLHGADIDISLFVSEQESLYVFSVVRTSGLQREPAWAGYALASSYLAVLATRPQRMLLVQLAFLGGIAATGSGVGVILASLFITHQMLTMGKGGLAVRLTFLAGMAVVMATIFSDRIGNVLNQNDPSTQMRLESSFVALDVIAETFPVGTGFGNYQEHADFDPVIWSGFLNLDEAAYYKSDTLILNLIAELGVFGCVLLIAFMGNFICRTAPLVGATALIMMLSSGTMIIPFYLVLAAICGLERGRMARLAAGQKETRT</sequence>
<proteinExistence type="predicted"/>
<dbReference type="EMBL" id="NOXU01000017">
    <property type="protein sequence ID" value="OYQ37160.1"/>
    <property type="molecule type" value="Genomic_DNA"/>
</dbReference>
<feature type="transmembrane region" description="Helical" evidence="1">
    <location>
        <begin position="168"/>
        <end position="184"/>
    </location>
</feature>
<feature type="transmembrane region" description="Helical" evidence="1">
    <location>
        <begin position="191"/>
        <end position="217"/>
    </location>
</feature>
<feature type="transmembrane region" description="Helical" evidence="1">
    <location>
        <begin position="123"/>
        <end position="148"/>
    </location>
</feature>
<keyword evidence="3" id="KW-1185">Reference proteome</keyword>